<gene>
    <name evidence="1" type="ORF">ACJMK2_033622</name>
</gene>
<dbReference type="Proteomes" id="UP001634394">
    <property type="component" value="Unassembled WGS sequence"/>
</dbReference>
<reference evidence="1 2" key="1">
    <citation type="submission" date="2024-11" db="EMBL/GenBank/DDBJ databases">
        <title>Chromosome-level genome assembly of the freshwater bivalve Anodonta woodiana.</title>
        <authorList>
            <person name="Chen X."/>
        </authorList>
    </citation>
    <scope>NUCLEOTIDE SEQUENCE [LARGE SCALE GENOMIC DNA]</scope>
    <source>
        <strain evidence="1">MN2024</strain>
        <tissue evidence="1">Gills</tissue>
    </source>
</reference>
<keyword evidence="2" id="KW-1185">Reference proteome</keyword>
<sequence length="71" mass="8208">MKLKDLQTLCGKDQTNIEALYNKMVVSFKGLRAKELKPKVVCQRMYLVPRIKMYLAIKIKIMTVQAHAVNL</sequence>
<name>A0ABD3WNY2_SINWO</name>
<organism evidence="1 2">
    <name type="scientific">Sinanodonta woodiana</name>
    <name type="common">Chinese pond mussel</name>
    <name type="synonym">Anodonta woodiana</name>
    <dbReference type="NCBI Taxonomy" id="1069815"/>
    <lineage>
        <taxon>Eukaryota</taxon>
        <taxon>Metazoa</taxon>
        <taxon>Spiralia</taxon>
        <taxon>Lophotrochozoa</taxon>
        <taxon>Mollusca</taxon>
        <taxon>Bivalvia</taxon>
        <taxon>Autobranchia</taxon>
        <taxon>Heteroconchia</taxon>
        <taxon>Palaeoheterodonta</taxon>
        <taxon>Unionida</taxon>
        <taxon>Unionoidea</taxon>
        <taxon>Unionidae</taxon>
        <taxon>Unioninae</taxon>
        <taxon>Sinanodonta</taxon>
    </lineage>
</organism>
<protein>
    <submittedName>
        <fullName evidence="1">Uncharacterized protein</fullName>
    </submittedName>
</protein>
<dbReference type="EMBL" id="JBJQND010000005">
    <property type="protein sequence ID" value="KAL3875694.1"/>
    <property type="molecule type" value="Genomic_DNA"/>
</dbReference>
<evidence type="ECO:0000313" key="1">
    <source>
        <dbReference type="EMBL" id="KAL3875694.1"/>
    </source>
</evidence>
<accession>A0ABD3WNY2</accession>
<evidence type="ECO:0000313" key="2">
    <source>
        <dbReference type="Proteomes" id="UP001634394"/>
    </source>
</evidence>
<dbReference type="AlphaFoldDB" id="A0ABD3WNY2"/>
<proteinExistence type="predicted"/>
<comment type="caution">
    <text evidence="1">The sequence shown here is derived from an EMBL/GenBank/DDBJ whole genome shotgun (WGS) entry which is preliminary data.</text>
</comment>